<name>A0A914HUI9_GLORO</name>
<evidence type="ECO:0000259" key="3">
    <source>
        <dbReference type="PROSITE" id="PS50097"/>
    </source>
</evidence>
<feature type="signal peptide" evidence="2">
    <location>
        <begin position="1"/>
        <end position="17"/>
    </location>
</feature>
<dbReference type="InterPro" id="IPR000210">
    <property type="entry name" value="BTB/POZ_dom"/>
</dbReference>
<feature type="domain" description="BTB" evidence="3">
    <location>
        <begin position="156"/>
        <end position="189"/>
    </location>
</feature>
<dbReference type="Gene3D" id="3.30.710.10">
    <property type="entry name" value="Potassium Channel Kv1.1, Chain A"/>
    <property type="match status" value="1"/>
</dbReference>
<evidence type="ECO:0000313" key="5">
    <source>
        <dbReference type="WBParaSite" id="Gr19_v10_g4609.t1"/>
    </source>
</evidence>
<keyword evidence="4" id="KW-1185">Reference proteome</keyword>
<keyword evidence="2" id="KW-0732">Signal</keyword>
<proteinExistence type="predicted"/>
<feature type="region of interest" description="Disordered" evidence="1">
    <location>
        <begin position="340"/>
        <end position="413"/>
    </location>
</feature>
<feature type="chain" id="PRO_5037345372" evidence="2">
    <location>
        <begin position="18"/>
        <end position="413"/>
    </location>
</feature>
<reference evidence="5" key="1">
    <citation type="submission" date="2022-11" db="UniProtKB">
        <authorList>
            <consortium name="WormBaseParasite"/>
        </authorList>
    </citation>
    <scope>IDENTIFICATION</scope>
</reference>
<evidence type="ECO:0000313" key="4">
    <source>
        <dbReference type="Proteomes" id="UP000887572"/>
    </source>
</evidence>
<dbReference type="SUPFAM" id="SSF54695">
    <property type="entry name" value="POZ domain"/>
    <property type="match status" value="1"/>
</dbReference>
<evidence type="ECO:0000256" key="2">
    <source>
        <dbReference type="SAM" id="SignalP"/>
    </source>
</evidence>
<dbReference type="Gene3D" id="1.25.40.420">
    <property type="match status" value="1"/>
</dbReference>
<dbReference type="PROSITE" id="PS50097">
    <property type="entry name" value="BTB"/>
    <property type="match status" value="1"/>
</dbReference>
<dbReference type="PANTHER" id="PTHR45774">
    <property type="entry name" value="BTB/POZ DOMAIN-CONTAINING"/>
    <property type="match status" value="1"/>
</dbReference>
<evidence type="ECO:0000256" key="1">
    <source>
        <dbReference type="SAM" id="MobiDB-lite"/>
    </source>
</evidence>
<protein>
    <submittedName>
        <fullName evidence="5">BTB domain-containing protein</fullName>
    </submittedName>
</protein>
<dbReference type="WBParaSite" id="Gr19_v10_g4609.t1">
    <property type="protein sequence ID" value="Gr19_v10_g4609.t1"/>
    <property type="gene ID" value="Gr19_v10_g4609"/>
</dbReference>
<dbReference type="AlphaFoldDB" id="A0A914HUI9"/>
<accession>A0A914HUI9</accession>
<organism evidence="4 5">
    <name type="scientific">Globodera rostochiensis</name>
    <name type="common">Golden nematode worm</name>
    <name type="synonym">Heterodera rostochiensis</name>
    <dbReference type="NCBI Taxonomy" id="31243"/>
    <lineage>
        <taxon>Eukaryota</taxon>
        <taxon>Metazoa</taxon>
        <taxon>Ecdysozoa</taxon>
        <taxon>Nematoda</taxon>
        <taxon>Chromadorea</taxon>
        <taxon>Rhabditida</taxon>
        <taxon>Tylenchina</taxon>
        <taxon>Tylenchomorpha</taxon>
        <taxon>Tylenchoidea</taxon>
        <taxon>Heteroderidae</taxon>
        <taxon>Heteroderinae</taxon>
        <taxon>Globodera</taxon>
    </lineage>
</organism>
<dbReference type="Proteomes" id="UP000887572">
    <property type="component" value="Unplaced"/>
</dbReference>
<dbReference type="InterPro" id="IPR011333">
    <property type="entry name" value="SKP1/BTB/POZ_sf"/>
</dbReference>
<dbReference type="Pfam" id="PF00651">
    <property type="entry name" value="BTB"/>
    <property type="match status" value="1"/>
</dbReference>
<sequence>MFFPILLFNVLLILSEGALWQQKEKLTKCHDGREGIQMEQAKRDILEYNPFELIIIAILVEEWAMKCPDEIMPIIEYCDVGNGKIFTVDELHCVLNGLLAFIDADADKCIETKETRDFQAKNLLLVLNHAQQKIAMPKANSALERMKHLLDTGYRADVHFLLGERDEKDLLPAHKAILGKASDVFEAMFRYDEENAAAGTASSEEIKPVEVPDVEWTERGQRNCCALRGQKISRSGLIKACVDFPIPELRNVFVAFHEAHLLGEEILDRDELVINKELAIWNAALGWADEKCRQNGKECSAENRREMLGPALFKIRFPLIPQGAFSKLIVPSGVFNPTPTPPNIAPRSARADPPPLGIYGLPKNLPESMGRDGGGGRSLTSATGGRARGNPRSGRALTSSGAPGVSPKTYWPP</sequence>